<evidence type="ECO:0000313" key="2">
    <source>
        <dbReference type="EMBL" id="RZS96054.1"/>
    </source>
</evidence>
<keyword evidence="1" id="KW-0732">Signal</keyword>
<dbReference type="Proteomes" id="UP000292209">
    <property type="component" value="Unassembled WGS sequence"/>
</dbReference>
<proteinExistence type="predicted"/>
<evidence type="ECO:0000313" key="3">
    <source>
        <dbReference type="Proteomes" id="UP000292209"/>
    </source>
</evidence>
<feature type="chain" id="PRO_5020767959" evidence="1">
    <location>
        <begin position="25"/>
        <end position="56"/>
    </location>
</feature>
<organism evidence="2 3">
    <name type="scientific">Cecembia calidifontis</name>
    <dbReference type="NCBI Taxonomy" id="1187080"/>
    <lineage>
        <taxon>Bacteria</taxon>
        <taxon>Pseudomonadati</taxon>
        <taxon>Bacteroidota</taxon>
        <taxon>Cytophagia</taxon>
        <taxon>Cytophagales</taxon>
        <taxon>Cyclobacteriaceae</taxon>
        <taxon>Cecembia</taxon>
    </lineage>
</organism>
<dbReference type="AlphaFoldDB" id="A0A4Q7P7K7"/>
<reference evidence="2 3" key="1">
    <citation type="submission" date="2019-02" db="EMBL/GenBank/DDBJ databases">
        <title>Genomic Encyclopedia of Archaeal and Bacterial Type Strains, Phase II (KMG-II): from individual species to whole genera.</title>
        <authorList>
            <person name="Goeker M."/>
        </authorList>
    </citation>
    <scope>NUCLEOTIDE SEQUENCE [LARGE SCALE GENOMIC DNA]</scope>
    <source>
        <strain evidence="2 3">DSM 21411</strain>
    </source>
</reference>
<feature type="signal peptide" evidence="1">
    <location>
        <begin position="1"/>
        <end position="24"/>
    </location>
</feature>
<comment type="caution">
    <text evidence="2">The sequence shown here is derived from an EMBL/GenBank/DDBJ whole genome shotgun (WGS) entry which is preliminary data.</text>
</comment>
<sequence length="56" mass="6233">MKKIALFSALVVASIVMLNSPVEAASYEPTYPARCCDYQGFDNCVNYNCTRPKPNQ</sequence>
<accession>A0A4Q7P7K7</accession>
<keyword evidence="3" id="KW-1185">Reference proteome</keyword>
<gene>
    <name evidence="2" type="ORF">BC751_1610</name>
</gene>
<protein>
    <submittedName>
        <fullName evidence="2">Uncharacterized protein</fullName>
    </submittedName>
</protein>
<dbReference type="EMBL" id="SGXG01000001">
    <property type="protein sequence ID" value="RZS96054.1"/>
    <property type="molecule type" value="Genomic_DNA"/>
</dbReference>
<evidence type="ECO:0000256" key="1">
    <source>
        <dbReference type="SAM" id="SignalP"/>
    </source>
</evidence>
<name>A0A4Q7P7K7_9BACT</name>